<name>A0A8J6LJJ8_TENMO</name>
<dbReference type="CDD" id="cd01647">
    <property type="entry name" value="RT_LTR"/>
    <property type="match status" value="1"/>
</dbReference>
<dbReference type="InterPro" id="IPR043128">
    <property type="entry name" value="Rev_trsase/Diguanyl_cyclase"/>
</dbReference>
<keyword evidence="4" id="KW-0548">Nucleotidyltransferase</keyword>
<feature type="region of interest" description="Disordered" evidence="9">
    <location>
        <begin position="78"/>
        <end position="97"/>
    </location>
</feature>
<protein>
    <recommendedName>
        <fullName evidence="1">RNA-directed DNA polymerase</fullName>
        <ecNumber evidence="1">2.7.7.49</ecNumber>
    </recommendedName>
</protein>
<proteinExistence type="predicted"/>
<dbReference type="SUPFAM" id="SSF56672">
    <property type="entry name" value="DNA/RNA polymerases"/>
    <property type="match status" value="1"/>
</dbReference>
<evidence type="ECO:0000313" key="12">
    <source>
        <dbReference type="Proteomes" id="UP000719412"/>
    </source>
</evidence>
<evidence type="ECO:0000256" key="5">
    <source>
        <dbReference type="ARBA" id="ARBA00022722"/>
    </source>
</evidence>
<dbReference type="InterPro" id="IPR021109">
    <property type="entry name" value="Peptidase_aspartic_dom_sf"/>
</dbReference>
<dbReference type="Proteomes" id="UP000719412">
    <property type="component" value="Unassembled WGS sequence"/>
</dbReference>
<feature type="compositionally biased region" description="Low complexity" evidence="9">
    <location>
        <begin position="515"/>
        <end position="525"/>
    </location>
</feature>
<gene>
    <name evidence="11" type="ORF">GEV33_001624</name>
</gene>
<dbReference type="GO" id="GO:0004519">
    <property type="term" value="F:endonuclease activity"/>
    <property type="evidence" value="ECO:0007669"/>
    <property type="project" value="UniProtKB-KW"/>
</dbReference>
<keyword evidence="6" id="KW-0255">Endonuclease</keyword>
<evidence type="ECO:0000256" key="1">
    <source>
        <dbReference type="ARBA" id="ARBA00012493"/>
    </source>
</evidence>
<feature type="region of interest" description="Disordered" evidence="9">
    <location>
        <begin position="503"/>
        <end position="527"/>
    </location>
</feature>
<dbReference type="AlphaFoldDB" id="A0A8J6LJJ8"/>
<evidence type="ECO:0000259" key="10">
    <source>
        <dbReference type="Pfam" id="PF00078"/>
    </source>
</evidence>
<keyword evidence="3" id="KW-0808">Transferase</keyword>
<evidence type="ECO:0000256" key="9">
    <source>
        <dbReference type="SAM" id="MobiDB-lite"/>
    </source>
</evidence>
<dbReference type="FunFam" id="3.10.10.10:FF:000007">
    <property type="entry name" value="Retrovirus-related Pol polyprotein from transposon 17.6-like Protein"/>
    <property type="match status" value="1"/>
</dbReference>
<dbReference type="InterPro" id="IPR050951">
    <property type="entry name" value="Retrovirus_Pol_polyprotein"/>
</dbReference>
<keyword evidence="7" id="KW-0378">Hydrolase</keyword>
<keyword evidence="2" id="KW-0645">Protease</keyword>
<dbReference type="EC" id="2.7.7.49" evidence="1"/>
<sequence length="1136" mass="127646">MATYLVAFSLEKGLLLGGVFVIRCSRNEGSPSRLKRLTVAMGLRRNVSPSRYGTVRNLNPTKIRRYGAKPNQNLWDYRLPRRSKRKGKHGEADRGSAPKTVRFATPKMAPCDASQTKTKLNPNKTPLTNGVSNENAYESVITFPVERGDLTMTFVRKTKRYHVLLASDGNRLHRTVANWIGIPLSNVVNDENMQMCGNYLSVRVGPINHDGRHGRSAHGAVVVVRPLPELFCQPVSELTTIQPDLLYQSKKTIATIPHQKPVPLQRHSPRLNDAMAVQINEEQFQQLMIRIGGQSQARIPRHFTQCSARFNGTRSAAAVKEFVTAATIYKKVEGISDEDALEGLPQLLTGEANSWWNGIKSNVSTWKEAVDLVRNAFAPRVPNYRLFQDIFETPQSATISTDQYVTMQRHRLARMSRKLNEEWQLDVVYGLLRKAIRDRVPRDAAANFAELLEKTRVVEQSELESRKTLQEAVAPEKRDGKSQGNRSIKCEYYRNFGHEEHECRKKQRDVAKDQTASTTRSAPRTAKTDAEKKQIYCYGCHRPGVYRDNCPTCSGPNSGVSNEICALTVHSVVPRLSPTVLVSIAAIVDTAACNSVASADLYKHLLATGHPTQKVVVAVTFADGNTKTLYVPTVQAIVKLADHEIRTTFVVLSESDTMRTLLGADFIEDSKLVLDLSSRKYGFNYAPGSWYPFLPSTTPGPGMDKIDAILQEMKMPSLIEPLVDNDARDYQPPTSRITQPAIHDGRGVWNVYQAQGSSDYIMQDAANALMDYEMESSSGYDSPIRIHLTTLHLRPVEGASLPEIEKERLNALLDQHVELFAKTGPPTSFAEHQIDTGDSTPIASPPYRLTPGVRKCMGLTSCPRAQTGRIYPSSVDYRRLNAVTKPDMYPLSRMDDLLNAIGPIGCISTLDLQAGYWQIQIRPVDRDKTALVCPFGLYRFLRMPFGLRNAPASFQRLIDRFKTGLPDVILLAYLDDFIVFSPNPSKHFENLRFVLPQMRKFQLRINSAKCSFGCTEVKYLEVKYLGHRITPNGIAVNPDKLLAVTQMPVPRNPKKLQFFLQTCSWFRRFLEHFAITSRPLSILLKKDQSWNWGPAQQEAFQTLKKQLTSTPVLQTADSTQPFILRGGVRRAPHRVR</sequence>
<feature type="region of interest" description="Disordered" evidence="9">
    <location>
        <begin position="463"/>
        <end position="484"/>
    </location>
</feature>
<feature type="domain" description="Reverse transcriptase" evidence="10">
    <location>
        <begin position="874"/>
        <end position="1029"/>
    </location>
</feature>
<organism evidence="11 12">
    <name type="scientific">Tenebrio molitor</name>
    <name type="common">Yellow mealworm beetle</name>
    <dbReference type="NCBI Taxonomy" id="7067"/>
    <lineage>
        <taxon>Eukaryota</taxon>
        <taxon>Metazoa</taxon>
        <taxon>Ecdysozoa</taxon>
        <taxon>Arthropoda</taxon>
        <taxon>Hexapoda</taxon>
        <taxon>Insecta</taxon>
        <taxon>Pterygota</taxon>
        <taxon>Neoptera</taxon>
        <taxon>Endopterygota</taxon>
        <taxon>Coleoptera</taxon>
        <taxon>Polyphaga</taxon>
        <taxon>Cucujiformia</taxon>
        <taxon>Tenebrionidae</taxon>
        <taxon>Tenebrio</taxon>
    </lineage>
</organism>
<feature type="compositionally biased region" description="Polar residues" evidence="9">
    <location>
        <begin position="113"/>
        <end position="131"/>
    </location>
</feature>
<dbReference type="InterPro" id="IPR043502">
    <property type="entry name" value="DNA/RNA_pol_sf"/>
</dbReference>
<dbReference type="GO" id="GO:0006508">
    <property type="term" value="P:proteolysis"/>
    <property type="evidence" value="ECO:0007669"/>
    <property type="project" value="UniProtKB-KW"/>
</dbReference>
<feature type="compositionally biased region" description="Basic and acidic residues" evidence="9">
    <location>
        <begin position="503"/>
        <end position="512"/>
    </location>
</feature>
<dbReference type="InterPro" id="IPR000477">
    <property type="entry name" value="RT_dom"/>
</dbReference>
<dbReference type="Gene3D" id="2.40.70.10">
    <property type="entry name" value="Acid Proteases"/>
    <property type="match status" value="1"/>
</dbReference>
<keyword evidence="5" id="KW-0540">Nuclease</keyword>
<dbReference type="PANTHER" id="PTHR37984:SF5">
    <property type="entry name" value="PROTEIN NYNRIN-LIKE"/>
    <property type="match status" value="1"/>
</dbReference>
<evidence type="ECO:0000313" key="11">
    <source>
        <dbReference type="EMBL" id="KAH0821167.1"/>
    </source>
</evidence>
<keyword evidence="12" id="KW-1185">Reference proteome</keyword>
<dbReference type="Gene3D" id="3.30.70.270">
    <property type="match status" value="2"/>
</dbReference>
<dbReference type="PANTHER" id="PTHR37984">
    <property type="entry name" value="PROTEIN CBG26694"/>
    <property type="match status" value="1"/>
</dbReference>
<evidence type="ECO:0000256" key="2">
    <source>
        <dbReference type="ARBA" id="ARBA00022670"/>
    </source>
</evidence>
<feature type="region of interest" description="Disordered" evidence="9">
    <location>
        <begin position="109"/>
        <end position="131"/>
    </location>
</feature>
<evidence type="ECO:0000256" key="6">
    <source>
        <dbReference type="ARBA" id="ARBA00022759"/>
    </source>
</evidence>
<comment type="caution">
    <text evidence="11">The sequence shown here is derived from an EMBL/GenBank/DDBJ whole genome shotgun (WGS) entry which is preliminary data.</text>
</comment>
<evidence type="ECO:0000256" key="8">
    <source>
        <dbReference type="ARBA" id="ARBA00022918"/>
    </source>
</evidence>
<dbReference type="EMBL" id="JABDTM020009220">
    <property type="protein sequence ID" value="KAH0821167.1"/>
    <property type="molecule type" value="Genomic_DNA"/>
</dbReference>
<dbReference type="GO" id="GO:0008233">
    <property type="term" value="F:peptidase activity"/>
    <property type="evidence" value="ECO:0007669"/>
    <property type="project" value="UniProtKB-KW"/>
</dbReference>
<evidence type="ECO:0000256" key="7">
    <source>
        <dbReference type="ARBA" id="ARBA00022801"/>
    </source>
</evidence>
<keyword evidence="8" id="KW-0695">RNA-directed DNA polymerase</keyword>
<evidence type="ECO:0000256" key="3">
    <source>
        <dbReference type="ARBA" id="ARBA00022679"/>
    </source>
</evidence>
<reference evidence="11" key="2">
    <citation type="submission" date="2021-08" db="EMBL/GenBank/DDBJ databases">
        <authorList>
            <person name="Eriksson T."/>
        </authorList>
    </citation>
    <scope>NUCLEOTIDE SEQUENCE</scope>
    <source>
        <strain evidence="11">Stoneville</strain>
        <tissue evidence="11">Whole head</tissue>
    </source>
</reference>
<reference evidence="11" key="1">
    <citation type="journal article" date="2020" name="J Insects Food Feed">
        <title>The yellow mealworm (Tenebrio molitor) genome: a resource for the emerging insects as food and feed industry.</title>
        <authorList>
            <person name="Eriksson T."/>
            <person name="Andere A."/>
            <person name="Kelstrup H."/>
            <person name="Emery V."/>
            <person name="Picard C."/>
        </authorList>
    </citation>
    <scope>NUCLEOTIDE SEQUENCE</scope>
    <source>
        <strain evidence="11">Stoneville</strain>
        <tissue evidence="11">Whole head</tissue>
    </source>
</reference>
<evidence type="ECO:0000256" key="4">
    <source>
        <dbReference type="ARBA" id="ARBA00022695"/>
    </source>
</evidence>
<dbReference type="GO" id="GO:0003964">
    <property type="term" value="F:RNA-directed DNA polymerase activity"/>
    <property type="evidence" value="ECO:0007669"/>
    <property type="project" value="UniProtKB-KW"/>
</dbReference>
<dbReference type="SUPFAM" id="SSF50630">
    <property type="entry name" value="Acid proteases"/>
    <property type="match status" value="1"/>
</dbReference>
<dbReference type="FunFam" id="3.30.70.270:FF:000020">
    <property type="entry name" value="Transposon Tf2-6 polyprotein-like Protein"/>
    <property type="match status" value="1"/>
</dbReference>
<dbReference type="Pfam" id="PF00078">
    <property type="entry name" value="RVT_1"/>
    <property type="match status" value="1"/>
</dbReference>
<feature type="compositionally biased region" description="Basic and acidic residues" evidence="9">
    <location>
        <begin position="463"/>
        <end position="481"/>
    </location>
</feature>
<accession>A0A8J6LJJ8</accession>